<gene>
    <name evidence="2" type="ORF">ES332_D10G036100v1</name>
</gene>
<protein>
    <submittedName>
        <fullName evidence="2">Uncharacterized protein</fullName>
    </submittedName>
</protein>
<feature type="signal peptide" evidence="1">
    <location>
        <begin position="1"/>
        <end position="22"/>
    </location>
</feature>
<feature type="chain" id="PRO_5022989437" evidence="1">
    <location>
        <begin position="23"/>
        <end position="52"/>
    </location>
</feature>
<evidence type="ECO:0000313" key="3">
    <source>
        <dbReference type="Proteomes" id="UP000322667"/>
    </source>
</evidence>
<dbReference type="AlphaFoldDB" id="A0A5D2IZ68"/>
<dbReference type="Proteomes" id="UP000322667">
    <property type="component" value="Chromosome D10"/>
</dbReference>
<organism evidence="2 3">
    <name type="scientific">Gossypium tomentosum</name>
    <name type="common">Hawaiian cotton</name>
    <name type="synonym">Gossypium sandvicense</name>
    <dbReference type="NCBI Taxonomy" id="34277"/>
    <lineage>
        <taxon>Eukaryota</taxon>
        <taxon>Viridiplantae</taxon>
        <taxon>Streptophyta</taxon>
        <taxon>Embryophyta</taxon>
        <taxon>Tracheophyta</taxon>
        <taxon>Spermatophyta</taxon>
        <taxon>Magnoliopsida</taxon>
        <taxon>eudicotyledons</taxon>
        <taxon>Gunneridae</taxon>
        <taxon>Pentapetalae</taxon>
        <taxon>rosids</taxon>
        <taxon>malvids</taxon>
        <taxon>Malvales</taxon>
        <taxon>Malvaceae</taxon>
        <taxon>Malvoideae</taxon>
        <taxon>Gossypium</taxon>
    </lineage>
</organism>
<proteinExistence type="predicted"/>
<dbReference type="EMBL" id="CM017632">
    <property type="protein sequence ID" value="TYH47978.1"/>
    <property type="molecule type" value="Genomic_DNA"/>
</dbReference>
<keyword evidence="3" id="KW-1185">Reference proteome</keyword>
<name>A0A5D2IZ68_GOSTO</name>
<accession>A0A5D2IZ68</accession>
<sequence length="52" mass="6153">MLIFRCLVWITLVFLLSAGSESRPLTENRSRNQPIQALRQYLNEEAKKNQFE</sequence>
<reference evidence="2 3" key="1">
    <citation type="submission" date="2019-07" db="EMBL/GenBank/DDBJ databases">
        <title>WGS assembly of Gossypium tomentosum.</title>
        <authorList>
            <person name="Chen Z.J."/>
            <person name="Sreedasyam A."/>
            <person name="Ando A."/>
            <person name="Song Q."/>
            <person name="De L."/>
            <person name="Hulse-Kemp A."/>
            <person name="Ding M."/>
            <person name="Ye W."/>
            <person name="Kirkbride R."/>
            <person name="Jenkins J."/>
            <person name="Plott C."/>
            <person name="Lovell J."/>
            <person name="Lin Y.-M."/>
            <person name="Vaughn R."/>
            <person name="Liu B."/>
            <person name="Li W."/>
            <person name="Simpson S."/>
            <person name="Scheffler B."/>
            <person name="Saski C."/>
            <person name="Grover C."/>
            <person name="Hu G."/>
            <person name="Conover J."/>
            <person name="Carlson J."/>
            <person name="Shu S."/>
            <person name="Boston L."/>
            <person name="Williams M."/>
            <person name="Peterson D."/>
            <person name="Mcgee K."/>
            <person name="Jones D."/>
            <person name="Wendel J."/>
            <person name="Stelly D."/>
            <person name="Grimwood J."/>
            <person name="Schmutz J."/>
        </authorList>
    </citation>
    <scope>NUCLEOTIDE SEQUENCE [LARGE SCALE GENOMIC DNA]</scope>
    <source>
        <strain evidence="2">7179.01</strain>
    </source>
</reference>
<keyword evidence="1" id="KW-0732">Signal</keyword>
<evidence type="ECO:0000256" key="1">
    <source>
        <dbReference type="SAM" id="SignalP"/>
    </source>
</evidence>
<evidence type="ECO:0000313" key="2">
    <source>
        <dbReference type="EMBL" id="TYH47978.1"/>
    </source>
</evidence>